<feature type="domain" description="DUF3131" evidence="2">
    <location>
        <begin position="69"/>
        <end position="433"/>
    </location>
</feature>
<keyword evidence="1" id="KW-0472">Membrane</keyword>
<proteinExistence type="predicted"/>
<dbReference type="AlphaFoldDB" id="A0A401FUL8"/>
<dbReference type="RefSeq" id="WP_124328035.1">
    <property type="nucleotide sequence ID" value="NZ_BEXT01000001.1"/>
</dbReference>
<accession>A0A401FUL8</accession>
<keyword evidence="1" id="KW-0812">Transmembrane</keyword>
<name>A0A401FUL8_9BACT</name>
<sequence length="442" mass="50395">MTFKEGLISARSHIIFLLGVIAAFGLIYTLEKWDVQKKIEKQIREGLTIDLTADIPIAAPRPLTPEEEKWARIAWKYFENNFQPETGLVNSVDGFPASTMWDTASYLMALISARRLEIIDEPTFHSRLSMALRALTAIPLFEGKLPNKSYSTATGGMTNYKNRKTDRGIGWSAIDIGRLLAPLSIIVWNYPEHAKAVKSVIIRWELGALIRNGVLYGGLVNDEGRTVYVQEGRMGYEEYAAKAFYLMGMDVYRALRYMDFLKFIDIYGIRVPCDLRDPETYGAHNYVLSEPYILDGIEFGWDEASREFAFRVYRAQEERYNNTGILTAVTEGHLDRAPYFVYNTVFTDGKPWNCISTQGDDASQFKTLSIKAAFGWHALYKTEYTRKLIEKIKGLNDPDRGWYSGLYETPEIPNKTITGNTNAIILECLCYIKLGKHVTLYD</sequence>
<organism evidence="3 4">
    <name type="scientific">Desulfonema ishimotonii</name>
    <dbReference type="NCBI Taxonomy" id="45657"/>
    <lineage>
        <taxon>Bacteria</taxon>
        <taxon>Pseudomonadati</taxon>
        <taxon>Thermodesulfobacteriota</taxon>
        <taxon>Desulfobacteria</taxon>
        <taxon>Desulfobacterales</taxon>
        <taxon>Desulfococcaceae</taxon>
        <taxon>Desulfonema</taxon>
    </lineage>
</organism>
<dbReference type="OrthoDB" id="5439402at2"/>
<dbReference type="Proteomes" id="UP000288096">
    <property type="component" value="Unassembled WGS sequence"/>
</dbReference>
<evidence type="ECO:0000313" key="4">
    <source>
        <dbReference type="Proteomes" id="UP000288096"/>
    </source>
</evidence>
<protein>
    <submittedName>
        <fullName evidence="3">DUF3131 domain-containing protein</fullName>
    </submittedName>
</protein>
<gene>
    <name evidence="3" type="ORF">DENIS_1601</name>
</gene>
<dbReference type="InterPro" id="IPR021478">
    <property type="entry name" value="DUF3131"/>
</dbReference>
<evidence type="ECO:0000313" key="3">
    <source>
        <dbReference type="EMBL" id="GBC60644.1"/>
    </source>
</evidence>
<dbReference type="EMBL" id="BEXT01000001">
    <property type="protein sequence ID" value="GBC60644.1"/>
    <property type="molecule type" value="Genomic_DNA"/>
</dbReference>
<feature type="transmembrane region" description="Helical" evidence="1">
    <location>
        <begin position="12"/>
        <end position="30"/>
    </location>
</feature>
<keyword evidence="4" id="KW-1185">Reference proteome</keyword>
<comment type="caution">
    <text evidence="3">The sequence shown here is derived from an EMBL/GenBank/DDBJ whole genome shotgun (WGS) entry which is preliminary data.</text>
</comment>
<evidence type="ECO:0000256" key="1">
    <source>
        <dbReference type="SAM" id="Phobius"/>
    </source>
</evidence>
<keyword evidence="1" id="KW-1133">Transmembrane helix</keyword>
<reference evidence="4" key="1">
    <citation type="submission" date="2017-11" db="EMBL/GenBank/DDBJ databases">
        <authorList>
            <person name="Watanabe M."/>
            <person name="Kojima H."/>
        </authorList>
    </citation>
    <scope>NUCLEOTIDE SEQUENCE [LARGE SCALE GENOMIC DNA]</scope>
    <source>
        <strain evidence="4">Tokyo 01</strain>
    </source>
</reference>
<dbReference type="Pfam" id="PF11329">
    <property type="entry name" value="DUF3131"/>
    <property type="match status" value="1"/>
</dbReference>
<evidence type="ECO:0000259" key="2">
    <source>
        <dbReference type="Pfam" id="PF11329"/>
    </source>
</evidence>
<dbReference type="Gene3D" id="1.50.10.140">
    <property type="match status" value="1"/>
</dbReference>
<reference evidence="4" key="2">
    <citation type="submission" date="2019-01" db="EMBL/GenBank/DDBJ databases">
        <title>Genome sequence of Desulfonema ishimotonii strain Tokyo 01.</title>
        <authorList>
            <person name="Fukui M."/>
        </authorList>
    </citation>
    <scope>NUCLEOTIDE SEQUENCE [LARGE SCALE GENOMIC DNA]</scope>
    <source>
        <strain evidence="4">Tokyo 01</strain>
    </source>
</reference>